<gene>
    <name evidence="2" type="ORF">OBRU01_19011</name>
</gene>
<dbReference type="Pfam" id="PF10545">
    <property type="entry name" value="MADF_DNA_bdg"/>
    <property type="match status" value="1"/>
</dbReference>
<dbReference type="InterPro" id="IPR006578">
    <property type="entry name" value="MADF-dom"/>
</dbReference>
<feature type="domain" description="MADF" evidence="1">
    <location>
        <begin position="17"/>
        <end position="113"/>
    </location>
</feature>
<evidence type="ECO:0000313" key="2">
    <source>
        <dbReference type="EMBL" id="KOB66039.1"/>
    </source>
</evidence>
<reference evidence="2 3" key="1">
    <citation type="journal article" date="2015" name="Genome Biol. Evol.">
        <title>The genome of winter moth (Operophtera brumata) provides a genomic perspective on sexual dimorphism and phenology.</title>
        <authorList>
            <person name="Derks M.F."/>
            <person name="Smit S."/>
            <person name="Salis L."/>
            <person name="Schijlen E."/>
            <person name="Bossers A."/>
            <person name="Mateman C."/>
            <person name="Pijl A.S."/>
            <person name="de Ridder D."/>
            <person name="Groenen M.A."/>
            <person name="Visser M.E."/>
            <person name="Megens H.J."/>
        </authorList>
    </citation>
    <scope>NUCLEOTIDE SEQUENCE [LARGE SCALE GENOMIC DNA]</scope>
    <source>
        <strain evidence="2">WM2013NL</strain>
        <tissue evidence="2">Head and thorax</tissue>
    </source>
</reference>
<organism evidence="2 3">
    <name type="scientific">Operophtera brumata</name>
    <name type="common">Winter moth</name>
    <name type="synonym">Phalaena brumata</name>
    <dbReference type="NCBI Taxonomy" id="104452"/>
    <lineage>
        <taxon>Eukaryota</taxon>
        <taxon>Metazoa</taxon>
        <taxon>Ecdysozoa</taxon>
        <taxon>Arthropoda</taxon>
        <taxon>Hexapoda</taxon>
        <taxon>Insecta</taxon>
        <taxon>Pterygota</taxon>
        <taxon>Neoptera</taxon>
        <taxon>Endopterygota</taxon>
        <taxon>Lepidoptera</taxon>
        <taxon>Glossata</taxon>
        <taxon>Ditrysia</taxon>
        <taxon>Geometroidea</taxon>
        <taxon>Geometridae</taxon>
        <taxon>Larentiinae</taxon>
        <taxon>Operophtera</taxon>
    </lineage>
</organism>
<dbReference type="PROSITE" id="PS51029">
    <property type="entry name" value="MADF"/>
    <property type="match status" value="1"/>
</dbReference>
<name>A0A0L7KSM2_OPEBR</name>
<accession>A0A0L7KSM2</accession>
<comment type="caution">
    <text evidence="2">The sequence shown here is derived from an EMBL/GenBank/DDBJ whole genome shotgun (WGS) entry which is preliminary data.</text>
</comment>
<protein>
    <recommendedName>
        <fullName evidence="1">MADF domain-containing protein</fullName>
    </recommendedName>
</protein>
<evidence type="ECO:0000313" key="3">
    <source>
        <dbReference type="Proteomes" id="UP000037510"/>
    </source>
</evidence>
<evidence type="ECO:0000259" key="1">
    <source>
        <dbReference type="PROSITE" id="PS51029"/>
    </source>
</evidence>
<dbReference type="EMBL" id="JTDY01006403">
    <property type="protein sequence ID" value="KOB66039.1"/>
    <property type="molecule type" value="Genomic_DNA"/>
</dbReference>
<dbReference type="Proteomes" id="UP000037510">
    <property type="component" value="Unassembled WGS sequence"/>
</dbReference>
<keyword evidence="3" id="KW-1185">Reference proteome</keyword>
<sequence length="204" mass="24238">MPRSRFQCFWTRKLELELIYFVRQREAIWKPAGNTNHDIQLKYKAYAEFAAKLGQGFTARSVRDRWVNIRSTFNHNLRKVKRTELAASSHMEAYNIPEYEHLEVRQVKEESELEVGTYKLNVRTDRPRHKKIIKQKKSSKCLKVIDNLIEALNPLLKIAPKPSYWFFGKHVAERLDCMRDVDAESASQEIMRLFNDWTQTDDFT</sequence>
<dbReference type="AlphaFoldDB" id="A0A0L7KSM2"/>
<proteinExistence type="predicted"/>